<protein>
    <submittedName>
        <fullName evidence="5">Glucose 1-dehydrogenase</fullName>
    </submittedName>
</protein>
<dbReference type="AlphaFoldDB" id="A0A1T4P7Z4"/>
<dbReference type="PANTHER" id="PTHR24321">
    <property type="entry name" value="DEHYDROGENASES, SHORT CHAIN"/>
    <property type="match status" value="1"/>
</dbReference>
<comment type="similarity">
    <text evidence="1">Belongs to the short-chain dehydrogenases/reductases (SDR) family.</text>
</comment>
<sequence length="263" mass="27301">MRVVITGASRGIGRATALKLAESGAKAFTLCDIAYLDELEALAGSLRSSGCVVRTLRTDMAKPNAPAQVIAAGVKAMGGIDAIVGNAGITAPAKLADLDLATWNKVFDVDLRANWLLAKAAYPHLRRSKGAVVMLASMAGVMPQLPTGAYSPAKAALIMLTQMLAMEWASDGIRANSVCPGFVHTSMTDAIYRQRKLARGRAKLVPLGRVASPADIADAIAFLLSPAASYITGQALIVDGGLTRSILNHVPGIAATPLAKKGK</sequence>
<dbReference type="GO" id="GO:0016491">
    <property type="term" value="F:oxidoreductase activity"/>
    <property type="evidence" value="ECO:0007669"/>
    <property type="project" value="UniProtKB-KW"/>
</dbReference>
<evidence type="ECO:0000313" key="5">
    <source>
        <dbReference type="EMBL" id="SJZ87346.1"/>
    </source>
</evidence>
<dbReference type="RefSeq" id="WP_085934312.1">
    <property type="nucleotide sequence ID" value="NZ_FUWJ01000002.1"/>
</dbReference>
<reference evidence="6" key="1">
    <citation type="submission" date="2017-02" db="EMBL/GenBank/DDBJ databases">
        <authorList>
            <person name="Varghese N."/>
            <person name="Submissions S."/>
        </authorList>
    </citation>
    <scope>NUCLEOTIDE SEQUENCE [LARGE SCALE GENOMIC DNA]</scope>
    <source>
        <strain evidence="6">ATCC 27094</strain>
    </source>
</reference>
<evidence type="ECO:0000256" key="2">
    <source>
        <dbReference type="ARBA" id="ARBA00023002"/>
    </source>
</evidence>
<dbReference type="STRING" id="225324.SAMN02745126_02653"/>
<dbReference type="PRINTS" id="PR00080">
    <property type="entry name" value="SDRFAMILY"/>
</dbReference>
<dbReference type="CDD" id="cd05233">
    <property type="entry name" value="SDR_c"/>
    <property type="match status" value="1"/>
</dbReference>
<proteinExistence type="inferred from homology"/>
<dbReference type="PRINTS" id="PR00081">
    <property type="entry name" value="GDHRDH"/>
</dbReference>
<dbReference type="SUPFAM" id="SSF51735">
    <property type="entry name" value="NAD(P)-binding Rossmann-fold domains"/>
    <property type="match status" value="1"/>
</dbReference>
<evidence type="ECO:0000313" key="6">
    <source>
        <dbReference type="Proteomes" id="UP000190092"/>
    </source>
</evidence>
<dbReference type="SMART" id="SM00822">
    <property type="entry name" value="PKS_KR"/>
    <property type="match status" value="1"/>
</dbReference>
<dbReference type="Pfam" id="PF13561">
    <property type="entry name" value="adh_short_C2"/>
    <property type="match status" value="1"/>
</dbReference>
<evidence type="ECO:0000259" key="4">
    <source>
        <dbReference type="SMART" id="SM00822"/>
    </source>
</evidence>
<dbReference type="InterPro" id="IPR002347">
    <property type="entry name" value="SDR_fam"/>
</dbReference>
<evidence type="ECO:0000256" key="3">
    <source>
        <dbReference type="ARBA" id="ARBA00023027"/>
    </source>
</evidence>
<dbReference type="FunFam" id="3.40.50.720:FF:000084">
    <property type="entry name" value="Short-chain dehydrogenase reductase"/>
    <property type="match status" value="1"/>
</dbReference>
<feature type="domain" description="Ketoreductase" evidence="4">
    <location>
        <begin position="1"/>
        <end position="176"/>
    </location>
</feature>
<dbReference type="InterPro" id="IPR036291">
    <property type="entry name" value="NAD(P)-bd_dom_sf"/>
</dbReference>
<dbReference type="PANTHER" id="PTHR24321:SF8">
    <property type="entry name" value="ESTRADIOL 17-BETA-DEHYDROGENASE 8-RELATED"/>
    <property type="match status" value="1"/>
</dbReference>
<keyword evidence="3" id="KW-0520">NAD</keyword>
<dbReference type="Proteomes" id="UP000190092">
    <property type="component" value="Unassembled WGS sequence"/>
</dbReference>
<accession>A0A1T4P7Z4</accession>
<evidence type="ECO:0000256" key="1">
    <source>
        <dbReference type="ARBA" id="ARBA00006484"/>
    </source>
</evidence>
<keyword evidence="2" id="KW-0560">Oxidoreductase</keyword>
<dbReference type="Gene3D" id="3.40.50.720">
    <property type="entry name" value="NAD(P)-binding Rossmann-like Domain"/>
    <property type="match status" value="1"/>
</dbReference>
<gene>
    <name evidence="5" type="ORF">SAMN02745126_02653</name>
</gene>
<dbReference type="InterPro" id="IPR057326">
    <property type="entry name" value="KR_dom"/>
</dbReference>
<organism evidence="5 6">
    <name type="scientific">Enhydrobacter aerosaccus</name>
    <dbReference type="NCBI Taxonomy" id="225324"/>
    <lineage>
        <taxon>Bacteria</taxon>
        <taxon>Pseudomonadati</taxon>
        <taxon>Pseudomonadota</taxon>
        <taxon>Alphaproteobacteria</taxon>
        <taxon>Hyphomicrobiales</taxon>
        <taxon>Enhydrobacter</taxon>
    </lineage>
</organism>
<name>A0A1T4P7Z4_9HYPH</name>
<dbReference type="EMBL" id="FUWJ01000002">
    <property type="protein sequence ID" value="SJZ87346.1"/>
    <property type="molecule type" value="Genomic_DNA"/>
</dbReference>
<keyword evidence="6" id="KW-1185">Reference proteome</keyword>
<dbReference type="OrthoDB" id="9803333at2"/>